<keyword evidence="2" id="KW-0249">Electron transport</keyword>
<dbReference type="CDD" id="cd02947">
    <property type="entry name" value="TRX_family"/>
    <property type="match status" value="1"/>
</dbReference>
<sequence length="165" mass="18156">MKIKSLSIILLLLIMTLPACGSGKGGEDVKVSYSLNSAEAAINSKTKTIKLTKAEFLKLVVNYEENPNEWKYLGDKPAIVDFYADWCGPCKTLAPVLEQLAAEYEGKIYIYKVDTEAERELASAFGIRSIPTMIFIPMGEDPQVAQGALPKNVIKDAINKTLLKL</sequence>
<evidence type="ECO:0000256" key="3">
    <source>
        <dbReference type="ARBA" id="ARBA00023157"/>
    </source>
</evidence>
<keyword evidence="3" id="KW-1015">Disulfide bond</keyword>
<dbReference type="PANTHER" id="PTHR45663:SF11">
    <property type="entry name" value="GEO12009P1"/>
    <property type="match status" value="1"/>
</dbReference>
<dbReference type="PROSITE" id="PS00194">
    <property type="entry name" value="THIOREDOXIN_1"/>
    <property type="match status" value="1"/>
</dbReference>
<comment type="caution">
    <text evidence="6">The sequence shown here is derived from an EMBL/GenBank/DDBJ whole genome shotgun (WGS) entry which is preliminary data.</text>
</comment>
<evidence type="ECO:0000256" key="4">
    <source>
        <dbReference type="ARBA" id="ARBA00023284"/>
    </source>
</evidence>
<keyword evidence="4" id="KW-0676">Redox-active center</keyword>
<evidence type="ECO:0000256" key="1">
    <source>
        <dbReference type="ARBA" id="ARBA00022448"/>
    </source>
</evidence>
<dbReference type="Pfam" id="PF00085">
    <property type="entry name" value="Thioredoxin"/>
    <property type="match status" value="1"/>
</dbReference>
<reference evidence="6" key="1">
    <citation type="submission" date="2019-08" db="EMBL/GenBank/DDBJ databases">
        <authorList>
            <person name="Kucharzyk K."/>
            <person name="Murdoch R.W."/>
            <person name="Higgins S."/>
            <person name="Loffler F."/>
        </authorList>
    </citation>
    <scope>NUCLEOTIDE SEQUENCE</scope>
</reference>
<name>A0A644U0P4_9ZZZZ</name>
<dbReference type="FunFam" id="3.40.30.10:FF:000229">
    <property type="entry name" value="Thioredoxin (TRX)"/>
    <property type="match status" value="1"/>
</dbReference>
<dbReference type="NCBIfam" id="TIGR01068">
    <property type="entry name" value="thioredoxin"/>
    <property type="match status" value="1"/>
</dbReference>
<evidence type="ECO:0000259" key="5">
    <source>
        <dbReference type="PROSITE" id="PS51352"/>
    </source>
</evidence>
<dbReference type="GO" id="GO:0015035">
    <property type="term" value="F:protein-disulfide reductase activity"/>
    <property type="evidence" value="ECO:0007669"/>
    <property type="project" value="InterPro"/>
</dbReference>
<dbReference type="InterPro" id="IPR013766">
    <property type="entry name" value="Thioredoxin_domain"/>
</dbReference>
<proteinExistence type="predicted"/>
<dbReference type="GO" id="GO:0005737">
    <property type="term" value="C:cytoplasm"/>
    <property type="evidence" value="ECO:0007669"/>
    <property type="project" value="TreeGrafter"/>
</dbReference>
<dbReference type="Gene3D" id="3.40.30.10">
    <property type="entry name" value="Glutaredoxin"/>
    <property type="match status" value="1"/>
</dbReference>
<dbReference type="PROSITE" id="PS51352">
    <property type="entry name" value="THIOREDOXIN_2"/>
    <property type="match status" value="1"/>
</dbReference>
<dbReference type="AlphaFoldDB" id="A0A644U0P4"/>
<dbReference type="EMBL" id="VSSQ01000066">
    <property type="protein sequence ID" value="MPL72489.1"/>
    <property type="molecule type" value="Genomic_DNA"/>
</dbReference>
<dbReference type="InterPro" id="IPR017937">
    <property type="entry name" value="Thioredoxin_CS"/>
</dbReference>
<gene>
    <name evidence="6" type="ORF">SDC9_18274</name>
</gene>
<dbReference type="InterPro" id="IPR005746">
    <property type="entry name" value="Thioredoxin"/>
</dbReference>
<dbReference type="PANTHER" id="PTHR45663">
    <property type="entry name" value="GEO12009P1"/>
    <property type="match status" value="1"/>
</dbReference>
<feature type="domain" description="Thioredoxin" evidence="5">
    <location>
        <begin position="48"/>
        <end position="163"/>
    </location>
</feature>
<evidence type="ECO:0000313" key="6">
    <source>
        <dbReference type="EMBL" id="MPL72489.1"/>
    </source>
</evidence>
<dbReference type="PRINTS" id="PR00421">
    <property type="entry name" value="THIOREDOXIN"/>
</dbReference>
<organism evidence="6">
    <name type="scientific">bioreactor metagenome</name>
    <dbReference type="NCBI Taxonomy" id="1076179"/>
    <lineage>
        <taxon>unclassified sequences</taxon>
        <taxon>metagenomes</taxon>
        <taxon>ecological metagenomes</taxon>
    </lineage>
</organism>
<evidence type="ECO:0000256" key="2">
    <source>
        <dbReference type="ARBA" id="ARBA00022982"/>
    </source>
</evidence>
<protein>
    <recommendedName>
        <fullName evidence="5">Thioredoxin domain-containing protein</fullName>
    </recommendedName>
</protein>
<dbReference type="InterPro" id="IPR036249">
    <property type="entry name" value="Thioredoxin-like_sf"/>
</dbReference>
<dbReference type="SUPFAM" id="SSF52833">
    <property type="entry name" value="Thioredoxin-like"/>
    <property type="match status" value="1"/>
</dbReference>
<accession>A0A644U0P4</accession>
<keyword evidence="1" id="KW-0813">Transport</keyword>